<dbReference type="STRING" id="160660.BJI67_12860"/>
<sequence>MDLGSGFNGGLSGSISPTLTITQQAKALGGLGFTGRLDLADGFAQARRAGWRLEQVQAPVTVSAGVRYIPLIGMDYLSASVGEIQPQGPAAPRARGVVASLVIHAPRWNAKVSAQRLPGGSEIPLAYQPVGPARLVGDSYASQVVAVSGAWKVPDGAVVTATAADVDGGKDMQVEMGVRMRF</sequence>
<evidence type="ECO:0000313" key="2">
    <source>
        <dbReference type="Proteomes" id="UP000029273"/>
    </source>
</evidence>
<gene>
    <name evidence="1" type="ORF">Thpro_021312</name>
</gene>
<organism evidence="1 2">
    <name type="scientific">Acidihalobacter prosperus</name>
    <dbReference type="NCBI Taxonomy" id="160660"/>
    <lineage>
        <taxon>Bacteria</taxon>
        <taxon>Pseudomonadati</taxon>
        <taxon>Pseudomonadota</taxon>
        <taxon>Gammaproteobacteria</taxon>
        <taxon>Chromatiales</taxon>
        <taxon>Ectothiorhodospiraceae</taxon>
        <taxon>Acidihalobacter</taxon>
    </lineage>
</organism>
<dbReference type="AlphaFoldDB" id="A0A1A6C6S4"/>
<proteinExistence type="predicted"/>
<protein>
    <submittedName>
        <fullName evidence="1">Uncharacterized protein</fullName>
    </submittedName>
</protein>
<evidence type="ECO:0000313" key="1">
    <source>
        <dbReference type="EMBL" id="OBS10262.1"/>
    </source>
</evidence>
<name>A0A1A6C6S4_9GAMM</name>
<accession>A0A1A6C6S4</accession>
<dbReference type="EMBL" id="JQSG02000002">
    <property type="protein sequence ID" value="OBS10262.1"/>
    <property type="molecule type" value="Genomic_DNA"/>
</dbReference>
<comment type="caution">
    <text evidence="1">The sequence shown here is derived from an EMBL/GenBank/DDBJ whole genome shotgun (WGS) entry which is preliminary data.</text>
</comment>
<reference evidence="1 2" key="1">
    <citation type="journal article" date="2014" name="Genome Announc.">
        <title>Draft Genome Sequence of the Iron-Oxidizing, Acidophilic, and Halotolerant 'Thiobacillus prosperus' Type Strain DSM 5130.</title>
        <authorList>
            <person name="Ossandon F.J."/>
            <person name="Cardenas J.P."/>
            <person name="Corbett M."/>
            <person name="Quatrini R."/>
            <person name="Holmes D.S."/>
            <person name="Watkin E."/>
        </authorList>
    </citation>
    <scope>NUCLEOTIDE SEQUENCE [LARGE SCALE GENOMIC DNA]</scope>
    <source>
        <strain evidence="1 2">DSM 5130</strain>
    </source>
</reference>
<dbReference type="Proteomes" id="UP000029273">
    <property type="component" value="Unassembled WGS sequence"/>
</dbReference>
<keyword evidence="2" id="KW-1185">Reference proteome</keyword>